<dbReference type="EMBL" id="JAUDCG010000010">
    <property type="protein sequence ID" value="MDM8156684.1"/>
    <property type="molecule type" value="Genomic_DNA"/>
</dbReference>
<sequence length="286" mass="31241">MLLTMKEMLKTAREHHFAVGAFNICDSLLMETVVQTAEETDSPVIVELAPPEFDFVGEDFFRYVIERLQNSPVPAVLHLDHGKTLEQVERAVRCGFTSVMIDGSLLDYDGNVALTREVVDHCHAKGISVEAEIGTIGSLDGPESGADEIIYTKPEDVLRFIEATGADSLAIAIGTAHGIYPAGKVPELRLDILEAIDRLTPVPLVLHGGSSNKDEEIHEAATHGISKINIASDYRKAFFEQLSDTLNETHAFWSGDVYPPAIEAGKKVIAHKMQLFASAGKADVYR</sequence>
<dbReference type="Pfam" id="PF01116">
    <property type="entry name" value="F_bP_aldolase"/>
    <property type="match status" value="1"/>
</dbReference>
<comment type="caution">
    <text evidence="2">The sequence shown here is derived from an EMBL/GenBank/DDBJ whole genome shotgun (WGS) entry which is preliminary data.</text>
</comment>
<reference evidence="3" key="1">
    <citation type="submission" date="2023-06" db="EMBL/GenBank/DDBJ databases">
        <title>Identification and characterization of horizontal gene transfer across gut microbiota members of farm animals based on homology search.</title>
        <authorList>
            <person name="Zeman M."/>
            <person name="Kubasova T."/>
            <person name="Jahodarova E."/>
            <person name="Nykrynova M."/>
            <person name="Rychlik I."/>
        </authorList>
    </citation>
    <scope>NUCLEOTIDE SEQUENCE [LARGE SCALE GENOMIC DNA]</scope>
    <source>
        <strain evidence="3">ET39</strain>
    </source>
</reference>
<dbReference type="InterPro" id="IPR013785">
    <property type="entry name" value="Aldolase_TIM"/>
</dbReference>
<evidence type="ECO:0000313" key="2">
    <source>
        <dbReference type="EMBL" id="MDM8156684.1"/>
    </source>
</evidence>
<keyword evidence="3" id="KW-1185">Reference proteome</keyword>
<dbReference type="RefSeq" id="WP_289607149.1">
    <property type="nucleotide sequence ID" value="NZ_JAUDCG010000010.1"/>
</dbReference>
<accession>A0ABT7UAQ0</accession>
<reference evidence="2 3" key="2">
    <citation type="submission" date="2023-06" db="EMBL/GenBank/DDBJ databases">
        <title>Identification and characterization of horizontal gene transfer across gut microbiota members of farm animals based on homology search.</title>
        <authorList>
            <person name="Schwarzerova J."/>
            <person name="Nykrynova M."/>
            <person name="Jureckova K."/>
            <person name="Cejkova D."/>
            <person name="Rychlik I."/>
        </authorList>
    </citation>
    <scope>NUCLEOTIDE SEQUENCE [LARGE SCALE GENOMIC DNA]</scope>
    <source>
        <strain evidence="2 3">ET39</strain>
    </source>
</reference>
<dbReference type="SUPFAM" id="SSF51569">
    <property type="entry name" value="Aldolase"/>
    <property type="match status" value="1"/>
</dbReference>
<evidence type="ECO:0000313" key="3">
    <source>
        <dbReference type="Proteomes" id="UP001529340"/>
    </source>
</evidence>
<dbReference type="PANTHER" id="PTHR30304">
    <property type="entry name" value="D-TAGATOSE-1,6-BISPHOSPHATE ALDOLASE"/>
    <property type="match status" value="1"/>
</dbReference>
<dbReference type="CDD" id="cd00947">
    <property type="entry name" value="TBP_aldolase_IIB"/>
    <property type="match status" value="1"/>
</dbReference>
<evidence type="ECO:0000256" key="1">
    <source>
        <dbReference type="ARBA" id="ARBA00001947"/>
    </source>
</evidence>
<proteinExistence type="predicted"/>
<organism evidence="2 3">
    <name type="scientific">Amedibacillus dolichus</name>
    <dbReference type="NCBI Taxonomy" id="31971"/>
    <lineage>
        <taxon>Bacteria</taxon>
        <taxon>Bacillati</taxon>
        <taxon>Bacillota</taxon>
        <taxon>Erysipelotrichia</taxon>
        <taxon>Erysipelotrichales</taxon>
        <taxon>Erysipelotrichaceae</taxon>
        <taxon>Amedibacillus</taxon>
    </lineage>
</organism>
<comment type="cofactor">
    <cofactor evidence="1">
        <name>Zn(2+)</name>
        <dbReference type="ChEBI" id="CHEBI:29105"/>
    </cofactor>
</comment>
<gene>
    <name evidence="2" type="ORF">QUV96_03400</name>
</gene>
<dbReference type="PANTHER" id="PTHR30304:SF0">
    <property type="entry name" value="D-TAGATOSE-1,6-BISPHOSPHATE ALDOLASE SUBUNIT GATY-RELATED"/>
    <property type="match status" value="1"/>
</dbReference>
<reference evidence="2 3" key="3">
    <citation type="submission" date="2023-06" db="EMBL/GenBank/DDBJ databases">
        <authorList>
            <person name="Zeman M."/>
            <person name="Kubasova T."/>
            <person name="Jahodarova E."/>
            <person name="Nykrynova M."/>
            <person name="Rychlik I."/>
        </authorList>
    </citation>
    <scope>NUCLEOTIDE SEQUENCE [LARGE SCALE GENOMIC DNA]</scope>
    <source>
        <strain evidence="2 3">ET39</strain>
    </source>
</reference>
<dbReference type="Gene3D" id="3.20.20.70">
    <property type="entry name" value="Aldolase class I"/>
    <property type="match status" value="1"/>
</dbReference>
<dbReference type="Proteomes" id="UP001529340">
    <property type="component" value="Unassembled WGS sequence"/>
</dbReference>
<dbReference type="PIRSF" id="PIRSF001359">
    <property type="entry name" value="F_bP_aldolase_II"/>
    <property type="match status" value="1"/>
</dbReference>
<name>A0ABT7UAQ0_9FIRM</name>
<dbReference type="InterPro" id="IPR050246">
    <property type="entry name" value="Class_II_FBP_aldolase"/>
</dbReference>
<dbReference type="InterPro" id="IPR000771">
    <property type="entry name" value="FBA_II"/>
</dbReference>
<dbReference type="NCBIfam" id="TIGR00167">
    <property type="entry name" value="cbbA"/>
    <property type="match status" value="1"/>
</dbReference>
<protein>
    <submittedName>
        <fullName evidence="2">Ketose-bisphosphate aldolase</fullName>
    </submittedName>
</protein>